<protein>
    <submittedName>
        <fullName evidence="2">Secondary thiamine-phosphate synthase</fullName>
    </submittedName>
</protein>
<keyword evidence="3" id="KW-1185">Reference proteome</keyword>
<evidence type="ECO:0000256" key="1">
    <source>
        <dbReference type="ARBA" id="ARBA00005534"/>
    </source>
</evidence>
<sequence length="150" mass="16673">MRTMLQDEMEIATSGRGFFELTQDVRSMVAGSGVQYGLVHVYTQHTSCSLLITENADPQVRADLERYFARLVPDGDPLFLHDEEGADDMPAHVRAALTGVSLTVPVTRSDLALGTWQGIYLWEHRLRPHRRLVTVTVTGYSELANDNGNG</sequence>
<reference evidence="2 3" key="1">
    <citation type="submission" date="2017-05" db="EMBL/GenBank/DDBJ databases">
        <title>Complete and WGS of Bordetella genogroups.</title>
        <authorList>
            <person name="Spilker T."/>
            <person name="LiPuma J."/>
        </authorList>
    </citation>
    <scope>NUCLEOTIDE SEQUENCE [LARGE SCALE GENOMIC DNA]</scope>
    <source>
        <strain evidence="2 3">AU19157</strain>
    </source>
</reference>
<proteinExistence type="inferred from homology"/>
<dbReference type="PANTHER" id="PTHR30615">
    <property type="entry name" value="UNCHARACTERIZED PROTEIN YJBQ-RELATED"/>
    <property type="match status" value="1"/>
</dbReference>
<organism evidence="2 3">
    <name type="scientific">Bordetella genomosp. 8</name>
    <dbReference type="NCBI Taxonomy" id="1416806"/>
    <lineage>
        <taxon>Bacteria</taxon>
        <taxon>Pseudomonadati</taxon>
        <taxon>Pseudomonadota</taxon>
        <taxon>Betaproteobacteria</taxon>
        <taxon>Burkholderiales</taxon>
        <taxon>Alcaligenaceae</taxon>
        <taxon>Bordetella</taxon>
    </lineage>
</organism>
<dbReference type="KEGG" id="bgv:CAL12_12720"/>
<name>A0A1W6YKI8_9BORD</name>
<dbReference type="OrthoDB" id="9801725at2"/>
<dbReference type="EMBL" id="CP021108">
    <property type="protein sequence ID" value="ARP81582.1"/>
    <property type="molecule type" value="Genomic_DNA"/>
</dbReference>
<dbReference type="STRING" id="1416806.CAL12_12720"/>
<dbReference type="NCBIfam" id="TIGR00149">
    <property type="entry name" value="TIGR00149_YjbQ"/>
    <property type="match status" value="1"/>
</dbReference>
<dbReference type="Gene3D" id="2.60.120.460">
    <property type="entry name" value="YjbQ-like"/>
    <property type="match status" value="1"/>
</dbReference>
<dbReference type="PANTHER" id="PTHR30615:SF8">
    <property type="entry name" value="UPF0047 PROTEIN C4A8.02C"/>
    <property type="match status" value="1"/>
</dbReference>
<gene>
    <name evidence="2" type="ORF">CAL12_12720</name>
</gene>
<dbReference type="Pfam" id="PF01894">
    <property type="entry name" value="YjbQ"/>
    <property type="match status" value="1"/>
</dbReference>
<comment type="similarity">
    <text evidence="1">Belongs to the UPF0047 family.</text>
</comment>
<dbReference type="InterPro" id="IPR001602">
    <property type="entry name" value="UPF0047_YjbQ-like"/>
</dbReference>
<dbReference type="InterPro" id="IPR035917">
    <property type="entry name" value="YjbQ-like_sf"/>
</dbReference>
<accession>A0A1W6YKI8</accession>
<dbReference type="AlphaFoldDB" id="A0A1W6YKI8"/>
<evidence type="ECO:0000313" key="2">
    <source>
        <dbReference type="EMBL" id="ARP81582.1"/>
    </source>
</evidence>
<dbReference type="PIRSF" id="PIRSF004681">
    <property type="entry name" value="UCP004681"/>
    <property type="match status" value="1"/>
</dbReference>
<evidence type="ECO:0000313" key="3">
    <source>
        <dbReference type="Proteomes" id="UP000194151"/>
    </source>
</evidence>
<dbReference type="Proteomes" id="UP000194151">
    <property type="component" value="Chromosome"/>
</dbReference>
<dbReference type="SUPFAM" id="SSF111038">
    <property type="entry name" value="YjbQ-like"/>
    <property type="match status" value="1"/>
</dbReference>